<dbReference type="EMBL" id="KZ999790">
    <property type="protein sequence ID" value="RKO84729.1"/>
    <property type="molecule type" value="Genomic_DNA"/>
</dbReference>
<accession>A0A4P9VY88</accession>
<dbReference type="Proteomes" id="UP000269721">
    <property type="component" value="Unassembled WGS sequence"/>
</dbReference>
<proteinExistence type="predicted"/>
<name>A0A4P9VY88_9FUNG</name>
<protein>
    <submittedName>
        <fullName evidence="2">Uncharacterized protein</fullName>
    </submittedName>
</protein>
<dbReference type="AlphaFoldDB" id="A0A4P9VY88"/>
<feature type="compositionally biased region" description="Low complexity" evidence="1">
    <location>
        <begin position="122"/>
        <end position="137"/>
    </location>
</feature>
<feature type="compositionally biased region" description="Low complexity" evidence="1">
    <location>
        <begin position="79"/>
        <end position="93"/>
    </location>
</feature>
<evidence type="ECO:0000256" key="1">
    <source>
        <dbReference type="SAM" id="MobiDB-lite"/>
    </source>
</evidence>
<sequence length="226" mass="24222">MKELPAMSSQHLKNHSPSDPPAPYLNSDPQADSFSPLPAFSETPPKPPSIASFYSTRSRLRTLMEDLSRPRGSPNKQLPAETVSSESTASAPVRVTPASPKSVLHTALPLTYETPSIDNFASSSSSSRNGLSRSMASARARLTSESMPSLRPDFHRDADADAERAENDALSERSSSRKSSRSSKTPKRGRVPNLLRLAPRPTPNDVVSSPGASSTGGKKRNSLNKG</sequence>
<reference evidence="3" key="1">
    <citation type="journal article" date="2018" name="Nat. Microbiol.">
        <title>Leveraging single-cell genomics to expand the fungal tree of life.</title>
        <authorList>
            <person name="Ahrendt S.R."/>
            <person name="Quandt C.A."/>
            <person name="Ciobanu D."/>
            <person name="Clum A."/>
            <person name="Salamov A."/>
            <person name="Andreopoulos B."/>
            <person name="Cheng J.F."/>
            <person name="Woyke T."/>
            <person name="Pelin A."/>
            <person name="Henrissat B."/>
            <person name="Reynolds N.K."/>
            <person name="Benny G.L."/>
            <person name="Smith M.E."/>
            <person name="James T.Y."/>
            <person name="Grigoriev I.V."/>
        </authorList>
    </citation>
    <scope>NUCLEOTIDE SEQUENCE [LARGE SCALE GENOMIC DNA]</scope>
</reference>
<organism evidence="2 3">
    <name type="scientific">Blyttiomyces helicus</name>
    <dbReference type="NCBI Taxonomy" id="388810"/>
    <lineage>
        <taxon>Eukaryota</taxon>
        <taxon>Fungi</taxon>
        <taxon>Fungi incertae sedis</taxon>
        <taxon>Chytridiomycota</taxon>
        <taxon>Chytridiomycota incertae sedis</taxon>
        <taxon>Chytridiomycetes</taxon>
        <taxon>Chytridiomycetes incertae sedis</taxon>
        <taxon>Blyttiomyces</taxon>
    </lineage>
</organism>
<feature type="region of interest" description="Disordered" evidence="1">
    <location>
        <begin position="1"/>
        <end position="226"/>
    </location>
</feature>
<keyword evidence="3" id="KW-1185">Reference proteome</keyword>
<feature type="compositionally biased region" description="Polar residues" evidence="1">
    <location>
        <begin position="205"/>
        <end position="216"/>
    </location>
</feature>
<feature type="compositionally biased region" description="Basic and acidic residues" evidence="1">
    <location>
        <begin position="152"/>
        <end position="175"/>
    </location>
</feature>
<feature type="compositionally biased region" description="Polar residues" evidence="1">
    <location>
        <begin position="7"/>
        <end position="17"/>
    </location>
</feature>
<gene>
    <name evidence="2" type="ORF">BDK51DRAFT_48870</name>
</gene>
<evidence type="ECO:0000313" key="2">
    <source>
        <dbReference type="EMBL" id="RKO84729.1"/>
    </source>
</evidence>
<evidence type="ECO:0000313" key="3">
    <source>
        <dbReference type="Proteomes" id="UP000269721"/>
    </source>
</evidence>
<feature type="compositionally biased region" description="Basic residues" evidence="1">
    <location>
        <begin position="176"/>
        <end position="190"/>
    </location>
</feature>
<feature type="compositionally biased region" description="Basic residues" evidence="1">
    <location>
        <begin position="217"/>
        <end position="226"/>
    </location>
</feature>